<evidence type="ECO:0000256" key="5">
    <source>
        <dbReference type="ARBA" id="ARBA00023049"/>
    </source>
</evidence>
<keyword evidence="4" id="KW-0862">Zinc</keyword>
<evidence type="ECO:0000256" key="3">
    <source>
        <dbReference type="ARBA" id="ARBA00022801"/>
    </source>
</evidence>
<dbReference type="Proteomes" id="UP000239763">
    <property type="component" value="Unassembled WGS sequence"/>
</dbReference>
<accession>A0AA44VSS1</accession>
<name>A0AA44VSS1_9VIBR</name>
<evidence type="ECO:0000256" key="4">
    <source>
        <dbReference type="ARBA" id="ARBA00022833"/>
    </source>
</evidence>
<organism evidence="7 8">
    <name type="scientific">Vibrio lentus</name>
    <dbReference type="NCBI Taxonomy" id="136468"/>
    <lineage>
        <taxon>Bacteria</taxon>
        <taxon>Pseudomonadati</taxon>
        <taxon>Pseudomonadota</taxon>
        <taxon>Gammaproteobacteria</taxon>
        <taxon>Vibrionales</taxon>
        <taxon>Vibrionaceae</taxon>
        <taxon>Vibrio</taxon>
    </lineage>
</organism>
<proteinExistence type="predicted"/>
<feature type="domain" description="MPN" evidence="6">
    <location>
        <begin position="39"/>
        <end position="174"/>
    </location>
</feature>
<keyword evidence="2" id="KW-0479">Metal-binding</keyword>
<dbReference type="RefSeq" id="WP_102296439.1">
    <property type="nucleotide sequence ID" value="NZ_JAAHTI010000001.1"/>
</dbReference>
<dbReference type="AlphaFoldDB" id="A0AA44VSS1"/>
<keyword evidence="3" id="KW-0378">Hydrolase</keyword>
<sequence>MKWVNKKPDLTAISISDAFSGYTVLSLLELMSSSVDTPHVFMSDVVKKVIMDHINDNATESGGLLLGEVISLDDLESGIIAVKVTEAVPSYDFDATSVSLSMGPAVWDAARARTTKNNFVVGWYHSHPNLGAFFSGTDRKTQAEFFNKNYHLGLVIDPIRDEECWFVGEDSQSISLDNIWGDNDELAMV</sequence>
<evidence type="ECO:0000313" key="8">
    <source>
        <dbReference type="Proteomes" id="UP000239763"/>
    </source>
</evidence>
<dbReference type="SUPFAM" id="SSF102712">
    <property type="entry name" value="JAB1/MPN domain"/>
    <property type="match status" value="1"/>
</dbReference>
<keyword evidence="5" id="KW-0482">Metalloprotease</keyword>
<dbReference type="EMBL" id="MCSB01000013">
    <property type="protein sequence ID" value="PME29309.1"/>
    <property type="molecule type" value="Genomic_DNA"/>
</dbReference>
<dbReference type="PROSITE" id="PS50249">
    <property type="entry name" value="MPN"/>
    <property type="match status" value="1"/>
</dbReference>
<dbReference type="InterPro" id="IPR028090">
    <property type="entry name" value="JAB_dom_prok"/>
</dbReference>
<dbReference type="GO" id="GO:0008237">
    <property type="term" value="F:metallopeptidase activity"/>
    <property type="evidence" value="ECO:0007669"/>
    <property type="project" value="UniProtKB-KW"/>
</dbReference>
<gene>
    <name evidence="7" type="ORF">BCV38_04325</name>
</gene>
<dbReference type="InterPro" id="IPR037518">
    <property type="entry name" value="MPN"/>
</dbReference>
<evidence type="ECO:0000313" key="7">
    <source>
        <dbReference type="EMBL" id="PME29309.1"/>
    </source>
</evidence>
<dbReference type="PANTHER" id="PTHR10410">
    <property type="entry name" value="EUKARYOTIC TRANSLATION INITIATION FACTOR 3 -RELATED"/>
    <property type="match status" value="1"/>
</dbReference>
<evidence type="ECO:0000256" key="2">
    <source>
        <dbReference type="ARBA" id="ARBA00022723"/>
    </source>
</evidence>
<comment type="caution">
    <text evidence="7">The sequence shown here is derived from an EMBL/GenBank/DDBJ whole genome shotgun (WGS) entry which is preliminary data.</text>
</comment>
<dbReference type="Gene3D" id="3.40.140.10">
    <property type="entry name" value="Cytidine Deaminase, domain 2"/>
    <property type="match status" value="1"/>
</dbReference>
<keyword evidence="8" id="KW-1185">Reference proteome</keyword>
<dbReference type="GO" id="GO:0006508">
    <property type="term" value="P:proteolysis"/>
    <property type="evidence" value="ECO:0007669"/>
    <property type="project" value="UniProtKB-KW"/>
</dbReference>
<protein>
    <recommendedName>
        <fullName evidence="6">MPN domain-containing protein</fullName>
    </recommendedName>
</protein>
<evidence type="ECO:0000256" key="1">
    <source>
        <dbReference type="ARBA" id="ARBA00022670"/>
    </source>
</evidence>
<keyword evidence="1" id="KW-0645">Protease</keyword>
<dbReference type="InterPro" id="IPR050242">
    <property type="entry name" value="JAMM_MPN+_peptidase_M67A"/>
</dbReference>
<dbReference type="Pfam" id="PF14464">
    <property type="entry name" value="Prok-JAB"/>
    <property type="match status" value="1"/>
</dbReference>
<dbReference type="GO" id="GO:0046872">
    <property type="term" value="F:metal ion binding"/>
    <property type="evidence" value="ECO:0007669"/>
    <property type="project" value="UniProtKB-KW"/>
</dbReference>
<evidence type="ECO:0000259" key="6">
    <source>
        <dbReference type="PROSITE" id="PS50249"/>
    </source>
</evidence>
<reference evidence="7 8" key="1">
    <citation type="journal article" date="2018" name="Nature">
        <title>A major lineage of non-tailed dsDNA viruses as unrecognized killers of marine bacteria.</title>
        <authorList>
            <person name="Kauffman K.M."/>
            <person name="Hussain F.A."/>
            <person name="Yang J."/>
            <person name="Arevalo P."/>
            <person name="Brown J.M."/>
            <person name="Chang W.K."/>
            <person name="VanInsberghe D."/>
            <person name="Elsherbini J."/>
            <person name="Sharma R.S."/>
            <person name="Cutler M.B."/>
            <person name="Kelly L."/>
            <person name="Polz M.F."/>
        </authorList>
    </citation>
    <scope>NUCLEOTIDE SEQUENCE [LARGE SCALE GENOMIC DNA]</scope>
    <source>
        <strain evidence="7 8">10N.286.55.E1</strain>
    </source>
</reference>